<name>A0A9W7DPB2_9STRA</name>
<evidence type="ECO:0000256" key="6">
    <source>
        <dbReference type="RuleBase" id="RU361264"/>
    </source>
</evidence>
<dbReference type="PANTHER" id="PTHR12822:SF2">
    <property type="entry name" value="PROTEIN YIPF"/>
    <property type="match status" value="1"/>
</dbReference>
<feature type="transmembrane region" description="Helical" evidence="6">
    <location>
        <begin position="177"/>
        <end position="199"/>
    </location>
</feature>
<comment type="similarity">
    <text evidence="2 6">Belongs to the YIP1 family.</text>
</comment>
<dbReference type="GO" id="GO:0016192">
    <property type="term" value="P:vesicle-mediated transport"/>
    <property type="evidence" value="ECO:0007669"/>
    <property type="project" value="InterPro"/>
</dbReference>
<dbReference type="InterPro" id="IPR006977">
    <property type="entry name" value="Yip1_dom"/>
</dbReference>
<dbReference type="AlphaFoldDB" id="A0A9W7DPB2"/>
<protein>
    <recommendedName>
        <fullName evidence="6">Protein YIPF</fullName>
    </recommendedName>
</protein>
<comment type="subcellular location">
    <subcellularLocation>
        <location evidence="6">Golgi apparatus membrane</location>
        <topology evidence="6">Multi-pass membrane protein</topology>
    </subcellularLocation>
    <subcellularLocation>
        <location evidence="1">Membrane</location>
        <topology evidence="1">Multi-pass membrane protein</topology>
    </subcellularLocation>
</comment>
<proteinExistence type="inferred from homology"/>
<organism evidence="9 10">
    <name type="scientific">Triparma verrucosa</name>
    <dbReference type="NCBI Taxonomy" id="1606542"/>
    <lineage>
        <taxon>Eukaryota</taxon>
        <taxon>Sar</taxon>
        <taxon>Stramenopiles</taxon>
        <taxon>Ochrophyta</taxon>
        <taxon>Bolidophyceae</taxon>
        <taxon>Parmales</taxon>
        <taxon>Triparmaceae</taxon>
        <taxon>Triparma</taxon>
    </lineage>
</organism>
<evidence type="ECO:0000256" key="2">
    <source>
        <dbReference type="ARBA" id="ARBA00010596"/>
    </source>
</evidence>
<feature type="transmembrane region" description="Helical" evidence="6">
    <location>
        <begin position="237"/>
        <end position="258"/>
    </location>
</feature>
<evidence type="ECO:0000256" key="7">
    <source>
        <dbReference type="SAM" id="MobiDB-lite"/>
    </source>
</evidence>
<keyword evidence="10" id="KW-1185">Reference proteome</keyword>
<gene>
    <name evidence="9" type="ORF">TrVE_jg5209</name>
</gene>
<feature type="region of interest" description="Disordered" evidence="7">
    <location>
        <begin position="1"/>
        <end position="39"/>
    </location>
</feature>
<dbReference type="GO" id="GO:0031267">
    <property type="term" value="F:small GTPase binding"/>
    <property type="evidence" value="ECO:0007669"/>
    <property type="project" value="InterPro"/>
</dbReference>
<keyword evidence="3 6" id="KW-0812">Transmembrane</keyword>
<dbReference type="PANTHER" id="PTHR12822">
    <property type="entry name" value="PROTEIN YIPF"/>
    <property type="match status" value="1"/>
</dbReference>
<dbReference type="Pfam" id="PF04893">
    <property type="entry name" value="Yip1"/>
    <property type="match status" value="1"/>
</dbReference>
<evidence type="ECO:0000313" key="9">
    <source>
        <dbReference type="EMBL" id="GMH49652.1"/>
    </source>
</evidence>
<evidence type="ECO:0000256" key="5">
    <source>
        <dbReference type="ARBA" id="ARBA00023136"/>
    </source>
</evidence>
<evidence type="ECO:0000313" key="10">
    <source>
        <dbReference type="Proteomes" id="UP001165160"/>
    </source>
</evidence>
<feature type="transmembrane region" description="Helical" evidence="6">
    <location>
        <begin position="105"/>
        <end position="125"/>
    </location>
</feature>
<dbReference type="EMBL" id="BRXX01000601">
    <property type="protein sequence ID" value="GMH49652.1"/>
    <property type="molecule type" value="Genomic_DNA"/>
</dbReference>
<evidence type="ECO:0000256" key="3">
    <source>
        <dbReference type="ARBA" id="ARBA00022692"/>
    </source>
</evidence>
<dbReference type="GO" id="GO:0000139">
    <property type="term" value="C:Golgi membrane"/>
    <property type="evidence" value="ECO:0007669"/>
    <property type="project" value="UniProtKB-SubCell"/>
</dbReference>
<accession>A0A9W7DPB2</accession>
<keyword evidence="4 6" id="KW-1133">Transmembrane helix</keyword>
<dbReference type="InterPro" id="IPR039765">
    <property type="entry name" value="Yip5/YIPF1/YIPF2"/>
</dbReference>
<keyword evidence="5 6" id="KW-0472">Membrane</keyword>
<evidence type="ECO:0000256" key="1">
    <source>
        <dbReference type="ARBA" id="ARBA00004141"/>
    </source>
</evidence>
<evidence type="ECO:0000256" key="4">
    <source>
        <dbReference type="ARBA" id="ARBA00022989"/>
    </source>
</evidence>
<comment type="caution">
    <text evidence="9">The sequence shown here is derived from an EMBL/GenBank/DDBJ whole genome shotgun (WGS) entry which is preliminary data.</text>
</comment>
<sequence>MDDEDDLLLLNDTGENSSSLPPPVSFSEPSPMSTPAAAPLNNGLKAPPASLCWCFDLRSYQPYFDINTSDIKHRVLSSLHVWKRSATTQDVDYFLSDVLGDNPDAYGPFWITMTLVFVVSVTSNINQWVHSTEDDFESDIDSLLNAMWIIYTFSFGIPLISYFALRCLGAIQGINFMILFSLYGYSLTMYIPAALLCVVPSQAVHWLSLLVASLFSGALIFRNLVGRVMQSEETKSRAILGWFAGCQIIMFLCLKLVFYA</sequence>
<feature type="transmembrane region" description="Helical" evidence="6">
    <location>
        <begin position="205"/>
        <end position="225"/>
    </location>
</feature>
<feature type="domain" description="Yip1" evidence="8">
    <location>
        <begin position="96"/>
        <end position="251"/>
    </location>
</feature>
<reference evidence="10" key="1">
    <citation type="journal article" date="2023" name="Commun. Biol.">
        <title>Genome analysis of Parmales, the sister group of diatoms, reveals the evolutionary specialization of diatoms from phago-mixotrophs to photoautotrophs.</title>
        <authorList>
            <person name="Ban H."/>
            <person name="Sato S."/>
            <person name="Yoshikawa S."/>
            <person name="Yamada K."/>
            <person name="Nakamura Y."/>
            <person name="Ichinomiya M."/>
            <person name="Sato N."/>
            <person name="Blanc-Mathieu R."/>
            <person name="Endo H."/>
            <person name="Kuwata A."/>
            <person name="Ogata H."/>
        </authorList>
    </citation>
    <scope>NUCLEOTIDE SEQUENCE [LARGE SCALE GENOMIC DNA]</scope>
    <source>
        <strain evidence="10">NIES 3699</strain>
    </source>
</reference>
<feature type="transmembrane region" description="Helical" evidence="6">
    <location>
        <begin position="145"/>
        <end position="165"/>
    </location>
</feature>
<dbReference type="Proteomes" id="UP001165160">
    <property type="component" value="Unassembled WGS sequence"/>
</dbReference>
<evidence type="ECO:0000259" key="8">
    <source>
        <dbReference type="Pfam" id="PF04893"/>
    </source>
</evidence>